<evidence type="ECO:0000313" key="1">
    <source>
        <dbReference type="EMBL" id="GJT66343.1"/>
    </source>
</evidence>
<gene>
    <name evidence="1" type="ORF">Tco_1017823</name>
</gene>
<dbReference type="EMBL" id="BQNB010017707">
    <property type="protein sequence ID" value="GJT66343.1"/>
    <property type="molecule type" value="Genomic_DNA"/>
</dbReference>
<accession>A0ABQ5FSK1</accession>
<reference evidence="1" key="1">
    <citation type="journal article" date="2022" name="Int. J. Mol. Sci.">
        <title>Draft Genome of Tanacetum Coccineum: Genomic Comparison of Closely Related Tanacetum-Family Plants.</title>
        <authorList>
            <person name="Yamashiro T."/>
            <person name="Shiraishi A."/>
            <person name="Nakayama K."/>
            <person name="Satake H."/>
        </authorList>
    </citation>
    <scope>NUCLEOTIDE SEQUENCE</scope>
</reference>
<evidence type="ECO:0000313" key="2">
    <source>
        <dbReference type="Proteomes" id="UP001151760"/>
    </source>
</evidence>
<comment type="caution">
    <text evidence="1">The sequence shown here is derived from an EMBL/GenBank/DDBJ whole genome shotgun (WGS) entry which is preliminary data.</text>
</comment>
<reference evidence="1" key="2">
    <citation type="submission" date="2022-01" db="EMBL/GenBank/DDBJ databases">
        <authorList>
            <person name="Yamashiro T."/>
            <person name="Shiraishi A."/>
            <person name="Satake H."/>
            <person name="Nakayama K."/>
        </authorList>
    </citation>
    <scope>NUCLEOTIDE SEQUENCE</scope>
</reference>
<organism evidence="1 2">
    <name type="scientific">Tanacetum coccineum</name>
    <dbReference type="NCBI Taxonomy" id="301880"/>
    <lineage>
        <taxon>Eukaryota</taxon>
        <taxon>Viridiplantae</taxon>
        <taxon>Streptophyta</taxon>
        <taxon>Embryophyta</taxon>
        <taxon>Tracheophyta</taxon>
        <taxon>Spermatophyta</taxon>
        <taxon>Magnoliopsida</taxon>
        <taxon>eudicotyledons</taxon>
        <taxon>Gunneridae</taxon>
        <taxon>Pentapetalae</taxon>
        <taxon>asterids</taxon>
        <taxon>campanulids</taxon>
        <taxon>Asterales</taxon>
        <taxon>Asteraceae</taxon>
        <taxon>Asteroideae</taxon>
        <taxon>Anthemideae</taxon>
        <taxon>Anthemidinae</taxon>
        <taxon>Tanacetum</taxon>
    </lineage>
</organism>
<sequence length="228" mass="26149">MRLDSERCYGGFGYGVRNDEGRTILEFVAAHDLVVVNSFFKKRRGMPISILFIVGTTTRRSTTCWCAKGTLGYVKIARSFRVRFELFNTDSTEAFKARVIEGVTPEEEDGSVADAEQMWNRLANTIREAAKETLGVVAGTLRTRIGHRESWWISDEVQDKVKAKQKEKRRRRIAKARDKSKRDLGNVRFIKDGDGRTIVNEDAIRRRWKEYSRSLFYGLKGAGERRSG</sequence>
<name>A0ABQ5FSK1_9ASTR</name>
<dbReference type="Proteomes" id="UP001151760">
    <property type="component" value="Unassembled WGS sequence"/>
</dbReference>
<keyword evidence="2" id="KW-1185">Reference proteome</keyword>
<protein>
    <submittedName>
        <fullName evidence="1">Uncharacterized protein</fullName>
    </submittedName>
</protein>
<proteinExistence type="predicted"/>